<dbReference type="Pfam" id="PF14054">
    <property type="entry name" value="DUF4249"/>
    <property type="match status" value="1"/>
</dbReference>
<reference evidence="1 2" key="1">
    <citation type="submission" date="2018-12" db="EMBL/GenBank/DDBJ databases">
        <title>Marinifilum JC070 sp. nov., a marine bacterium isolated from Yongle Blue Hole in the South China Sea.</title>
        <authorList>
            <person name="Fu T."/>
        </authorList>
    </citation>
    <scope>NUCLEOTIDE SEQUENCE [LARGE SCALE GENOMIC DNA]</scope>
    <source>
        <strain evidence="1 2">JC070</strain>
    </source>
</reference>
<accession>A0ABX1WVZ6</accession>
<protein>
    <submittedName>
        <fullName evidence="1">DUF4249 domain-containing protein</fullName>
    </submittedName>
</protein>
<name>A0ABX1WVZ6_9BACT</name>
<dbReference type="EMBL" id="RZNH01000015">
    <property type="protein sequence ID" value="NOU60273.1"/>
    <property type="molecule type" value="Genomic_DNA"/>
</dbReference>
<dbReference type="InterPro" id="IPR025345">
    <property type="entry name" value="DUF4249"/>
</dbReference>
<evidence type="ECO:0000313" key="1">
    <source>
        <dbReference type="EMBL" id="NOU60273.1"/>
    </source>
</evidence>
<dbReference type="RefSeq" id="WP_171595559.1">
    <property type="nucleotide sequence ID" value="NZ_RZNH01000015.1"/>
</dbReference>
<gene>
    <name evidence="1" type="ORF">ELS83_10580</name>
</gene>
<organism evidence="1 2">
    <name type="scientific">Marinifilum caeruleilacunae</name>
    <dbReference type="NCBI Taxonomy" id="2499076"/>
    <lineage>
        <taxon>Bacteria</taxon>
        <taxon>Pseudomonadati</taxon>
        <taxon>Bacteroidota</taxon>
        <taxon>Bacteroidia</taxon>
        <taxon>Marinilabiliales</taxon>
        <taxon>Marinifilaceae</taxon>
    </lineage>
</organism>
<comment type="caution">
    <text evidence="1">The sequence shown here is derived from an EMBL/GenBank/DDBJ whole genome shotgun (WGS) entry which is preliminary data.</text>
</comment>
<keyword evidence="2" id="KW-1185">Reference proteome</keyword>
<evidence type="ECO:0000313" key="2">
    <source>
        <dbReference type="Proteomes" id="UP000732105"/>
    </source>
</evidence>
<dbReference type="Proteomes" id="UP000732105">
    <property type="component" value="Unassembled WGS sequence"/>
</dbReference>
<sequence length="401" mass="45810">MNRNNTIIVLFILFSICFGLTKCVDPYHVNVTNGKNVLVVDALITNEDKSHFVKLSRSRANLEDENLMETGAFVSIKGDHGENEVLKETEPGVYKTDQSKFITRIGGKYILSIITSDGKHYESQECEILQPSEINNVYYKADTIINGNNEEVEGLRFYVDGTSANNDYLRWLCDENWKFNVPYATKIAFDENKQLYHIPEINKFCFKSFAPYEISIQALNEYTSREIVGKSACFIPTNYSDRFQIKYSISIKQMSISAEEYEFWSKMKKVNEDGGDMFGIQPFSIPGNIVCMDDDNEEVLGYFQTGGVASKRLFITRAEARDLGLRLLYDHGCVTDTVMVDEWHPSLYELYEKYVLTDGYGLYDQPVGEMGSPLNGLLIVKKKCTDCRLTGSSEKPLFWED</sequence>
<proteinExistence type="predicted"/>